<dbReference type="AlphaFoldDB" id="A0A0E9USC0"/>
<dbReference type="EMBL" id="GBXM01039916">
    <property type="protein sequence ID" value="JAH68661.1"/>
    <property type="molecule type" value="Transcribed_RNA"/>
</dbReference>
<organism evidence="1">
    <name type="scientific">Anguilla anguilla</name>
    <name type="common">European freshwater eel</name>
    <name type="synonym">Muraena anguilla</name>
    <dbReference type="NCBI Taxonomy" id="7936"/>
    <lineage>
        <taxon>Eukaryota</taxon>
        <taxon>Metazoa</taxon>
        <taxon>Chordata</taxon>
        <taxon>Craniata</taxon>
        <taxon>Vertebrata</taxon>
        <taxon>Euteleostomi</taxon>
        <taxon>Actinopterygii</taxon>
        <taxon>Neopterygii</taxon>
        <taxon>Teleostei</taxon>
        <taxon>Anguilliformes</taxon>
        <taxon>Anguillidae</taxon>
        <taxon>Anguilla</taxon>
    </lineage>
</organism>
<proteinExistence type="predicted"/>
<name>A0A0E9USC0_ANGAN</name>
<evidence type="ECO:0000313" key="1">
    <source>
        <dbReference type="EMBL" id="JAH68661.1"/>
    </source>
</evidence>
<accession>A0A0E9USC0</accession>
<sequence length="27" mass="2985">MAGQLASVSPLTEVIEMYFFNLVAHCL</sequence>
<protein>
    <submittedName>
        <fullName evidence="1">Uncharacterized protein</fullName>
    </submittedName>
</protein>
<reference evidence="1" key="2">
    <citation type="journal article" date="2015" name="Fish Shellfish Immunol.">
        <title>Early steps in the European eel (Anguilla anguilla)-Vibrio vulnificus interaction in the gills: Role of the RtxA13 toxin.</title>
        <authorList>
            <person name="Callol A."/>
            <person name="Pajuelo D."/>
            <person name="Ebbesson L."/>
            <person name="Teles M."/>
            <person name="MacKenzie S."/>
            <person name="Amaro C."/>
        </authorList>
    </citation>
    <scope>NUCLEOTIDE SEQUENCE</scope>
</reference>
<reference evidence="1" key="1">
    <citation type="submission" date="2014-11" db="EMBL/GenBank/DDBJ databases">
        <authorList>
            <person name="Amaro Gonzalez C."/>
        </authorList>
    </citation>
    <scope>NUCLEOTIDE SEQUENCE</scope>
</reference>